<comment type="caution">
    <text evidence="1">The sequence shown here is derived from an EMBL/GenBank/DDBJ whole genome shotgun (WGS) entry which is preliminary data.</text>
</comment>
<keyword evidence="2" id="KW-1185">Reference proteome</keyword>
<evidence type="ECO:0000313" key="1">
    <source>
        <dbReference type="EMBL" id="GIJ47638.1"/>
    </source>
</evidence>
<proteinExistence type="predicted"/>
<gene>
    <name evidence="1" type="ORF">Val02_45240</name>
</gene>
<dbReference type="Proteomes" id="UP000619260">
    <property type="component" value="Unassembled WGS sequence"/>
</dbReference>
<protein>
    <submittedName>
        <fullName evidence="1">Uncharacterized protein</fullName>
    </submittedName>
</protein>
<dbReference type="AlphaFoldDB" id="A0A8J4DS98"/>
<dbReference type="RefSeq" id="WP_203901156.1">
    <property type="nucleotide sequence ID" value="NZ_BOPF01000016.1"/>
</dbReference>
<sequence length="862" mass="91228">MPGPARPKDEICVDDYIMPTPTGVVLLASTLDRPLQSAAFEYARARGDGHGWTWVTVAPQAIAQDFVVNWVRGQPRSARDRMRLDLSKLGTPVTEEIARTYADTFGANVTGLKVADVADPHAPHIVPVDAADRETTLDLADHLMVKPTERAPVPPTAPGADPSGVHLGGDTPVAELPPALFTPTTVLHPMVPQAMPDLRRLVHELRQVQAEWNGRLGGHPGRVIDKWIAFGAGLDWVAENVDRAAARPRLDAPAVTQQRIGVSGLVAAYEDFRAAVPGEKPKSVADLLAPPGRGAPRASLDFTPGKSTLKPFGTVVGASEDANAFVLIPTPGLRRTILAGLLAHTAPGRVQAAFAEHAILAAATGPDAEHLRDLAIAGAVATLLARPPDDAETRQWATDRIATALPAMSPVEAGDWIEHLGSIGTARPTHAAALQELAAPLVPIAGPAVVTPPARPGADVWAPVRAARDLLTDPETGIAPGRSVERLDLWHGEVEPAAATAPLGSTPDDVGMILGALGALGGALADPSALEGSGRTDLSPADIERAAGGAFQPRTEEQRIWNLVLSQGGAAVWIHVPATSRRQARTFGIVGDDRTGTIVPRWIDPREPGLFGAPADIHDAHGALIGATGVRVLAQDRTGRRIDLDKFQQPAPPADAPAPVRNLKPLARPSHPEAPPLAALVNMAEWPVVLSTFTANRGVLVTPQTLEYLEYRLSNPKLSDAVRDRLKTMRGLITLAGMGQEALAVRYLTAPNPTKRKEALTGAVVGAGAAMLRAMVDLTAARAEINSERADAAIISAAANILEGKPAGLDRSLVPRYVSYSARVAWFRHLRDIATAVEQQRPGSYQQQAEEINALIREVLRC</sequence>
<name>A0A8J4DS98_9ACTN</name>
<organism evidence="1 2">
    <name type="scientific">Virgisporangium aliadipatigenens</name>
    <dbReference type="NCBI Taxonomy" id="741659"/>
    <lineage>
        <taxon>Bacteria</taxon>
        <taxon>Bacillati</taxon>
        <taxon>Actinomycetota</taxon>
        <taxon>Actinomycetes</taxon>
        <taxon>Micromonosporales</taxon>
        <taxon>Micromonosporaceae</taxon>
        <taxon>Virgisporangium</taxon>
    </lineage>
</organism>
<evidence type="ECO:0000313" key="2">
    <source>
        <dbReference type="Proteomes" id="UP000619260"/>
    </source>
</evidence>
<dbReference type="EMBL" id="BOPF01000016">
    <property type="protein sequence ID" value="GIJ47638.1"/>
    <property type="molecule type" value="Genomic_DNA"/>
</dbReference>
<reference evidence="1" key="1">
    <citation type="submission" date="2021-01" db="EMBL/GenBank/DDBJ databases">
        <title>Whole genome shotgun sequence of Virgisporangium aliadipatigenens NBRC 105644.</title>
        <authorList>
            <person name="Komaki H."/>
            <person name="Tamura T."/>
        </authorList>
    </citation>
    <scope>NUCLEOTIDE SEQUENCE</scope>
    <source>
        <strain evidence="1">NBRC 105644</strain>
    </source>
</reference>
<accession>A0A8J4DS98</accession>